<dbReference type="OrthoDB" id="9810636at2"/>
<comment type="subcellular location">
    <subcellularLocation>
        <location evidence="1">Cell envelope</location>
    </subcellularLocation>
</comment>
<dbReference type="Proteomes" id="UP000018296">
    <property type="component" value="Unassembled WGS sequence"/>
</dbReference>
<gene>
    <name evidence="6" type="ORF">P343_17265</name>
</gene>
<dbReference type="eggNOG" id="COG0803">
    <property type="taxonomic scope" value="Bacteria"/>
</dbReference>
<dbReference type="GO" id="GO:0030313">
    <property type="term" value="C:cell envelope"/>
    <property type="evidence" value="ECO:0007669"/>
    <property type="project" value="UniProtKB-SubCell"/>
</dbReference>
<evidence type="ECO:0000256" key="5">
    <source>
        <dbReference type="RuleBase" id="RU003512"/>
    </source>
</evidence>
<comment type="caution">
    <text evidence="6">The sequence shown here is derived from an EMBL/GenBank/DDBJ whole genome shotgun (WGS) entry which is preliminary data.</text>
</comment>
<keyword evidence="2 5" id="KW-0813">Transport</keyword>
<organism evidence="6 7">
    <name type="scientific">Sporolactobacillus laevolacticus DSM 442</name>
    <dbReference type="NCBI Taxonomy" id="1395513"/>
    <lineage>
        <taxon>Bacteria</taxon>
        <taxon>Bacillati</taxon>
        <taxon>Bacillota</taxon>
        <taxon>Bacilli</taxon>
        <taxon>Bacillales</taxon>
        <taxon>Sporolactobacillaceae</taxon>
        <taxon>Sporolactobacillus</taxon>
    </lineage>
</organism>
<dbReference type="InterPro" id="IPR006127">
    <property type="entry name" value="ZnuA-like"/>
</dbReference>
<reference evidence="6 7" key="1">
    <citation type="journal article" date="2013" name="Genome Announc.">
        <title>Genome Sequence of Sporolactobacillus laevolacticus DSM442, an Efficient Polymer-Grade D-Lactate Producer from Agricultural Waste Cottonseed as a Nitrogen Source.</title>
        <authorList>
            <person name="Wang H."/>
            <person name="Wang L."/>
            <person name="Ju J."/>
            <person name="Yu B."/>
            <person name="Ma Y."/>
        </authorList>
    </citation>
    <scope>NUCLEOTIDE SEQUENCE [LARGE SCALE GENOMIC DNA]</scope>
    <source>
        <strain evidence="6 7">DSM 442</strain>
    </source>
</reference>
<dbReference type="Pfam" id="PF01297">
    <property type="entry name" value="ZnuA"/>
    <property type="match status" value="1"/>
</dbReference>
<dbReference type="InterPro" id="IPR050492">
    <property type="entry name" value="Bact_metal-bind_prot9"/>
</dbReference>
<dbReference type="GO" id="GO:0030001">
    <property type="term" value="P:metal ion transport"/>
    <property type="evidence" value="ECO:0007669"/>
    <property type="project" value="InterPro"/>
</dbReference>
<keyword evidence="4" id="KW-0732">Signal</keyword>
<evidence type="ECO:0000256" key="2">
    <source>
        <dbReference type="ARBA" id="ARBA00022448"/>
    </source>
</evidence>
<dbReference type="PATRIC" id="fig|1395513.3.peg.3502"/>
<dbReference type="GO" id="GO:0046872">
    <property type="term" value="F:metal ion binding"/>
    <property type="evidence" value="ECO:0007669"/>
    <property type="project" value="UniProtKB-KW"/>
</dbReference>
<dbReference type="RefSeq" id="WP_023511644.1">
    <property type="nucleotide sequence ID" value="NZ_AWTC01000024.1"/>
</dbReference>
<dbReference type="Gene3D" id="3.40.50.1980">
    <property type="entry name" value="Nitrogenase molybdenum iron protein domain"/>
    <property type="match status" value="2"/>
</dbReference>
<evidence type="ECO:0000256" key="3">
    <source>
        <dbReference type="ARBA" id="ARBA00022723"/>
    </source>
</evidence>
<name>V6J0V8_9BACL</name>
<keyword evidence="3" id="KW-0479">Metal-binding</keyword>
<dbReference type="InterPro" id="IPR006128">
    <property type="entry name" value="Lipoprotein_PsaA-like"/>
</dbReference>
<dbReference type="GO" id="GO:0007155">
    <property type="term" value="P:cell adhesion"/>
    <property type="evidence" value="ECO:0007669"/>
    <property type="project" value="InterPro"/>
</dbReference>
<evidence type="ECO:0000313" key="6">
    <source>
        <dbReference type="EMBL" id="EST10394.1"/>
    </source>
</evidence>
<protein>
    <submittedName>
        <fullName evidence="6">Metal ABC transporter substrate-binding protein</fullName>
    </submittedName>
</protein>
<dbReference type="EMBL" id="AWTC01000024">
    <property type="protein sequence ID" value="EST10394.1"/>
    <property type="molecule type" value="Genomic_DNA"/>
</dbReference>
<evidence type="ECO:0000313" key="7">
    <source>
        <dbReference type="Proteomes" id="UP000018296"/>
    </source>
</evidence>
<accession>V6J0V8</accession>
<comment type="similarity">
    <text evidence="5">Belongs to the bacterial solute-binding protein 9 family.</text>
</comment>
<proteinExistence type="inferred from homology"/>
<dbReference type="PANTHER" id="PTHR42953">
    <property type="entry name" value="HIGH-AFFINITY ZINC UPTAKE SYSTEM PROTEIN ZNUA-RELATED"/>
    <property type="match status" value="1"/>
</dbReference>
<evidence type="ECO:0000256" key="1">
    <source>
        <dbReference type="ARBA" id="ARBA00004196"/>
    </source>
</evidence>
<sequence length="303" mass="33498">MKIFSSARRSAFLFTAILLLIGLLTGCSQSGSNGSGKNSKIAIVAAEDFYGEVAKAVGGSHVNVTSIINKPSMDPHDYEPSTGTARAVSQAKLVVYNGIGYDSWMENLAKNTKDQTVIRVAEDLMGKKDGDNEHLWYQPETMPKLADYLAGKLSKIDPKHAAEYKKNAKKYRASIKPVEDEVTKLSQKSNQKLVDVSEPVFDYTLEALGYKVANNHFEIAVEQESDPSPKDIANMQKDIKEKRIAFFVSNIQEISPTVKKIMALADKHGVPVVKVTETLPAGKDYKTWMLDQLKQIENAQNNN</sequence>
<dbReference type="STRING" id="1395513.P343_17265"/>
<dbReference type="CDD" id="cd01020">
    <property type="entry name" value="TroA_b"/>
    <property type="match status" value="1"/>
</dbReference>
<keyword evidence="7" id="KW-1185">Reference proteome</keyword>
<evidence type="ECO:0000256" key="4">
    <source>
        <dbReference type="ARBA" id="ARBA00022729"/>
    </source>
</evidence>
<dbReference type="PROSITE" id="PS51257">
    <property type="entry name" value="PROKAR_LIPOPROTEIN"/>
    <property type="match status" value="1"/>
</dbReference>
<dbReference type="SUPFAM" id="SSF53807">
    <property type="entry name" value="Helical backbone' metal receptor"/>
    <property type="match status" value="1"/>
</dbReference>
<dbReference type="PRINTS" id="PR00690">
    <property type="entry name" value="ADHESNFAMILY"/>
</dbReference>
<dbReference type="AlphaFoldDB" id="V6J0V8"/>
<dbReference type="PANTHER" id="PTHR42953:SF1">
    <property type="entry name" value="METAL-BINDING PROTEIN HI_0362-RELATED"/>
    <property type="match status" value="1"/>
</dbReference>